<dbReference type="GO" id="GO:0005634">
    <property type="term" value="C:nucleus"/>
    <property type="evidence" value="ECO:0007669"/>
    <property type="project" value="TreeGrafter"/>
</dbReference>
<evidence type="ECO:0000256" key="7">
    <source>
        <dbReference type="SAM" id="MobiDB-lite"/>
    </source>
</evidence>
<evidence type="ECO:0000256" key="3">
    <source>
        <dbReference type="ARBA" id="ARBA00023015"/>
    </source>
</evidence>
<evidence type="ECO:0000256" key="1">
    <source>
        <dbReference type="ARBA" id="ARBA00004648"/>
    </source>
</evidence>
<dbReference type="Proteomes" id="UP000081671">
    <property type="component" value="Unplaced"/>
</dbReference>
<evidence type="ECO:0000256" key="5">
    <source>
        <dbReference type="ARBA" id="ARBA00023163"/>
    </source>
</evidence>
<feature type="non-terminal residue" evidence="9">
    <location>
        <position position="111"/>
    </location>
</feature>
<dbReference type="KEGG" id="dord:106002615"/>
<dbReference type="GeneID" id="106002615"/>
<organism evidence="8 9">
    <name type="scientific">Dipodomys ordii</name>
    <name type="common">Ord's kangaroo rat</name>
    <dbReference type="NCBI Taxonomy" id="10020"/>
    <lineage>
        <taxon>Eukaryota</taxon>
        <taxon>Metazoa</taxon>
        <taxon>Chordata</taxon>
        <taxon>Craniata</taxon>
        <taxon>Vertebrata</taxon>
        <taxon>Euteleostomi</taxon>
        <taxon>Mammalia</taxon>
        <taxon>Eutheria</taxon>
        <taxon>Euarchontoglires</taxon>
        <taxon>Glires</taxon>
        <taxon>Rodentia</taxon>
        <taxon>Castorimorpha</taxon>
        <taxon>Heteromyidae</taxon>
        <taxon>Dipodomyinae</taxon>
        <taxon>Dipodomys</taxon>
    </lineage>
</organism>
<feature type="region of interest" description="Disordered" evidence="7">
    <location>
        <begin position="57"/>
        <end position="111"/>
    </location>
</feature>
<dbReference type="InParanoid" id="A0A1S3GW50"/>
<dbReference type="InterPro" id="IPR051882">
    <property type="entry name" value="ATF_bZIP_TF"/>
</dbReference>
<name>A0A1S3GW50_DIPOR</name>
<dbReference type="RefSeq" id="XP_012892920.1">
    <property type="nucleotide sequence ID" value="XM_013037466.1"/>
</dbReference>
<evidence type="ECO:0000256" key="6">
    <source>
        <dbReference type="ARBA" id="ARBA00023242"/>
    </source>
</evidence>
<dbReference type="PANTHER" id="PTHR46164">
    <property type="entry name" value="ATF6, ISOFORM C"/>
    <property type="match status" value="1"/>
</dbReference>
<evidence type="ECO:0000313" key="8">
    <source>
        <dbReference type="Proteomes" id="UP000081671"/>
    </source>
</evidence>
<protein>
    <submittedName>
        <fullName evidence="9">Cyclic AMP-dependent transcription factor ATF-6 beta-like</fullName>
    </submittedName>
</protein>
<gene>
    <name evidence="9" type="primary">LOC106002615</name>
</gene>
<dbReference type="GO" id="GO:0005789">
    <property type="term" value="C:endoplasmic reticulum membrane"/>
    <property type="evidence" value="ECO:0007669"/>
    <property type="project" value="UniProtKB-SubCell"/>
</dbReference>
<comment type="similarity">
    <text evidence="2">Belongs to the bZIP family. ATF subfamily.</text>
</comment>
<evidence type="ECO:0000256" key="4">
    <source>
        <dbReference type="ARBA" id="ARBA00023125"/>
    </source>
</evidence>
<keyword evidence="6" id="KW-0539">Nucleus</keyword>
<dbReference type="PANTHER" id="PTHR46164:SF2">
    <property type="entry name" value="CYCLIC AMP-DEPENDENT TRANSCRIPTION FACTOR ATF-6 BETA"/>
    <property type="match status" value="1"/>
</dbReference>
<dbReference type="OrthoDB" id="10346691at2759"/>
<accession>A0A1S3GW50</accession>
<dbReference type="GO" id="GO:0030968">
    <property type="term" value="P:endoplasmic reticulum unfolded protein response"/>
    <property type="evidence" value="ECO:0007669"/>
    <property type="project" value="TreeGrafter"/>
</dbReference>
<dbReference type="GO" id="GO:0000981">
    <property type="term" value="F:DNA-binding transcription factor activity, RNA polymerase II-specific"/>
    <property type="evidence" value="ECO:0007669"/>
    <property type="project" value="TreeGrafter"/>
</dbReference>
<keyword evidence="8" id="KW-1185">Reference proteome</keyword>
<evidence type="ECO:0000256" key="2">
    <source>
        <dbReference type="ARBA" id="ARBA00009050"/>
    </source>
</evidence>
<comment type="subcellular location">
    <subcellularLocation>
        <location evidence="1">Endoplasmic reticulum membrane</location>
        <topology evidence="1">Single-pass type II membrane protein</topology>
    </subcellularLocation>
</comment>
<sequence length="111" mass="12221">MAELMLISEIADPTHFFTDNLLSPEDWDSPLYTALDEEAEEQTELFRCVEQDVPFDSGSLDVGMDISPPEPPWDSLPIFPDLQVKSEPSSPCSSSSLSSESSHLSTEPSSQ</sequence>
<proteinExistence type="inferred from homology"/>
<evidence type="ECO:0000313" key="9">
    <source>
        <dbReference type="RefSeq" id="XP_012892920.1"/>
    </source>
</evidence>
<keyword evidence="5" id="KW-0804">Transcription</keyword>
<dbReference type="AlphaFoldDB" id="A0A1S3GW50"/>
<dbReference type="GO" id="GO:0000978">
    <property type="term" value="F:RNA polymerase II cis-regulatory region sequence-specific DNA binding"/>
    <property type="evidence" value="ECO:0007669"/>
    <property type="project" value="TreeGrafter"/>
</dbReference>
<keyword evidence="4" id="KW-0238">DNA-binding</keyword>
<keyword evidence="3" id="KW-0805">Transcription regulation</keyword>
<reference evidence="9" key="1">
    <citation type="submission" date="2025-08" db="UniProtKB">
        <authorList>
            <consortium name="RefSeq"/>
        </authorList>
    </citation>
    <scope>IDENTIFICATION</scope>
    <source>
        <tissue evidence="9">Kidney</tissue>
    </source>
</reference>
<feature type="compositionally biased region" description="Low complexity" evidence="7">
    <location>
        <begin position="86"/>
        <end position="111"/>
    </location>
</feature>